<evidence type="ECO:0000313" key="8">
    <source>
        <dbReference type="Proteomes" id="UP000665020"/>
    </source>
</evidence>
<dbReference type="EMBL" id="CP046640">
    <property type="protein sequence ID" value="QTL98217.1"/>
    <property type="molecule type" value="Genomic_DNA"/>
</dbReference>
<dbReference type="InterPro" id="IPR024925">
    <property type="entry name" value="Malonyl_CoA-ACP_transAc"/>
</dbReference>
<keyword evidence="1 4" id="KW-0808">Transferase</keyword>
<name>A0A8A7KH52_9FIRM</name>
<organism evidence="7 8">
    <name type="scientific">Iocasia fonsfrigidae</name>
    <dbReference type="NCBI Taxonomy" id="2682810"/>
    <lineage>
        <taxon>Bacteria</taxon>
        <taxon>Bacillati</taxon>
        <taxon>Bacillota</taxon>
        <taxon>Clostridia</taxon>
        <taxon>Halanaerobiales</taxon>
        <taxon>Halanaerobiaceae</taxon>
        <taxon>Iocasia</taxon>
    </lineage>
</organism>
<dbReference type="InterPro" id="IPR014043">
    <property type="entry name" value="Acyl_transferase_dom"/>
</dbReference>
<keyword evidence="2 4" id="KW-0012">Acyltransferase</keyword>
<gene>
    <name evidence="7" type="primary">fabD</name>
    <name evidence="7" type="ORF">GM661_09605</name>
</gene>
<dbReference type="KEGG" id="ifn:GM661_09605"/>
<dbReference type="InterPro" id="IPR016035">
    <property type="entry name" value="Acyl_Trfase/lysoPLipase"/>
</dbReference>
<evidence type="ECO:0000256" key="3">
    <source>
        <dbReference type="ARBA" id="ARBA00048462"/>
    </source>
</evidence>
<dbReference type="GO" id="GO:0004314">
    <property type="term" value="F:[acyl-carrier-protein] S-malonyltransferase activity"/>
    <property type="evidence" value="ECO:0007669"/>
    <property type="project" value="UniProtKB-EC"/>
</dbReference>
<feature type="domain" description="Malonyl-CoA:ACP transacylase (MAT)" evidence="6">
    <location>
        <begin position="8"/>
        <end position="295"/>
    </location>
</feature>
<dbReference type="Proteomes" id="UP000665020">
    <property type="component" value="Chromosome"/>
</dbReference>
<comment type="catalytic activity">
    <reaction evidence="3 4">
        <text>holo-[ACP] + malonyl-CoA = malonyl-[ACP] + CoA</text>
        <dbReference type="Rhea" id="RHEA:41792"/>
        <dbReference type="Rhea" id="RHEA-COMP:9623"/>
        <dbReference type="Rhea" id="RHEA-COMP:9685"/>
        <dbReference type="ChEBI" id="CHEBI:57287"/>
        <dbReference type="ChEBI" id="CHEBI:57384"/>
        <dbReference type="ChEBI" id="CHEBI:64479"/>
        <dbReference type="ChEBI" id="CHEBI:78449"/>
        <dbReference type="EC" id="2.3.1.39"/>
    </reaction>
</comment>
<proteinExistence type="inferred from homology"/>
<feature type="active site" evidence="5">
    <location>
        <position position="199"/>
    </location>
</feature>
<reference evidence="7" key="1">
    <citation type="submission" date="2019-12" db="EMBL/GenBank/DDBJ databases">
        <authorList>
            <person name="zhang j."/>
            <person name="sun C.M."/>
        </authorList>
    </citation>
    <scope>NUCLEOTIDE SEQUENCE</scope>
    <source>
        <strain evidence="7">NS-1</strain>
    </source>
</reference>
<dbReference type="GO" id="GO:0005829">
    <property type="term" value="C:cytosol"/>
    <property type="evidence" value="ECO:0007669"/>
    <property type="project" value="TreeGrafter"/>
</dbReference>
<accession>A0A8A7KH52</accession>
<dbReference type="SUPFAM" id="SSF55048">
    <property type="entry name" value="Probable ACP-binding domain of malonyl-CoA ACP transacylase"/>
    <property type="match status" value="1"/>
</dbReference>
<evidence type="ECO:0000256" key="2">
    <source>
        <dbReference type="ARBA" id="ARBA00023315"/>
    </source>
</evidence>
<evidence type="ECO:0000313" key="7">
    <source>
        <dbReference type="EMBL" id="QTL98217.1"/>
    </source>
</evidence>
<dbReference type="FunFam" id="3.30.70.250:FF:000001">
    <property type="entry name" value="Malonyl CoA-acyl carrier protein transacylase"/>
    <property type="match status" value="1"/>
</dbReference>
<dbReference type="PANTHER" id="PTHR42681">
    <property type="entry name" value="MALONYL-COA-ACYL CARRIER PROTEIN TRANSACYLASE, MITOCHONDRIAL"/>
    <property type="match status" value="1"/>
</dbReference>
<dbReference type="Gene3D" id="3.30.70.250">
    <property type="entry name" value="Malonyl-CoA ACP transacylase, ACP-binding"/>
    <property type="match status" value="1"/>
</dbReference>
<evidence type="ECO:0000256" key="1">
    <source>
        <dbReference type="ARBA" id="ARBA00022679"/>
    </source>
</evidence>
<sequence length="308" mass="34012">MKRKTAFLFSGQGSQYVGMGLELINNYPPGLQIMEQAEEYLALPLKKMCFEGPAEKLNITKNTQPAIFTISYIIYNFLMENALKPSAVAGHSLGEYSALASAKSFSFEDGLRLVRQRGILMDEAMPVGSGTMAAVIGLNSNLITEICTNIEGVCEVANYNSPQQTVISGEEKAINEAVESLKKLGAKKVVKLDVSGPFHSSLMKPARDEFAKIVNDIEFKEPVYPVIANVTADYIKDAKEIKGLLLEQITGSVYWVDSIKRLIDDGYNTFIEVGPGRVLKGLMRSIDRSVDAFNVESFKDYEKLIKKL</sequence>
<keyword evidence="8" id="KW-1185">Reference proteome</keyword>
<evidence type="ECO:0000256" key="4">
    <source>
        <dbReference type="PIRNR" id="PIRNR000446"/>
    </source>
</evidence>
<dbReference type="InterPro" id="IPR004410">
    <property type="entry name" value="Malonyl_CoA-ACP_transAc_FabD"/>
</dbReference>
<comment type="similarity">
    <text evidence="4">Belongs to the fabD family.</text>
</comment>
<dbReference type="Pfam" id="PF00698">
    <property type="entry name" value="Acyl_transf_1"/>
    <property type="match status" value="1"/>
</dbReference>
<dbReference type="PIRSF" id="PIRSF000446">
    <property type="entry name" value="Mct"/>
    <property type="match status" value="1"/>
</dbReference>
<dbReference type="InterPro" id="IPR016036">
    <property type="entry name" value="Malonyl_transacylase_ACP-bd"/>
</dbReference>
<dbReference type="EC" id="2.3.1.39" evidence="4"/>
<dbReference type="SMART" id="SM00827">
    <property type="entry name" value="PKS_AT"/>
    <property type="match status" value="1"/>
</dbReference>
<dbReference type="RefSeq" id="WP_230866671.1">
    <property type="nucleotide sequence ID" value="NZ_CP046640.1"/>
</dbReference>
<dbReference type="NCBIfam" id="TIGR00128">
    <property type="entry name" value="fabD"/>
    <property type="match status" value="1"/>
</dbReference>
<feature type="active site" evidence="5">
    <location>
        <position position="92"/>
    </location>
</feature>
<protein>
    <recommendedName>
        <fullName evidence="4">Malonyl CoA-acyl carrier protein transacylase</fullName>
        <ecNumber evidence="4">2.3.1.39</ecNumber>
    </recommendedName>
</protein>
<dbReference type="AlphaFoldDB" id="A0A8A7KH52"/>
<dbReference type="InterPro" id="IPR001227">
    <property type="entry name" value="Ac_transferase_dom_sf"/>
</dbReference>
<dbReference type="PANTHER" id="PTHR42681:SF1">
    <property type="entry name" value="MALONYL-COA-ACYL CARRIER PROTEIN TRANSACYLASE, MITOCHONDRIAL"/>
    <property type="match status" value="1"/>
</dbReference>
<dbReference type="InterPro" id="IPR050858">
    <property type="entry name" value="Mal-CoA-ACP_Trans/PKS_FabD"/>
</dbReference>
<dbReference type="SUPFAM" id="SSF52151">
    <property type="entry name" value="FabD/lysophospholipase-like"/>
    <property type="match status" value="1"/>
</dbReference>
<dbReference type="GO" id="GO:0006633">
    <property type="term" value="P:fatty acid biosynthetic process"/>
    <property type="evidence" value="ECO:0007669"/>
    <property type="project" value="TreeGrafter"/>
</dbReference>
<evidence type="ECO:0000259" key="6">
    <source>
        <dbReference type="SMART" id="SM00827"/>
    </source>
</evidence>
<dbReference type="Gene3D" id="3.40.366.10">
    <property type="entry name" value="Malonyl-Coenzyme A Acyl Carrier Protein, domain 2"/>
    <property type="match status" value="1"/>
</dbReference>
<evidence type="ECO:0000256" key="5">
    <source>
        <dbReference type="PIRSR" id="PIRSR000446-1"/>
    </source>
</evidence>